<feature type="compositionally biased region" description="Low complexity" evidence="11">
    <location>
        <begin position="199"/>
        <end position="214"/>
    </location>
</feature>
<dbReference type="GeneID" id="18933032"/>
<sequence>MLASRRSSAQNAPPEFVPSSTVSTPTVGPVSQPTSQTSYAYDDSNIAMIAAIDCGLDVRPLYGDPRQIRGSDDVRGSYYTNSQPPASSHYHVGPILPSHFPHVSPSFPHNQSAVGGPVRRVSTFADGRMLYNTNPPVSDPTTRTNYSGIPINSYSLQHHNHEGAPTPSSAWSHTTVDSVRDSVSPYTRPRPGEHGGGRNNNCPTNNSTASNASSRLGPTSAANMPGGMQYNAQGRPLAYICNTCMRAFDRPSALQIHERSHTGERPFPCPWNGCIKRFTTHFHFFVREKNSLLNQIHNRVTWLSILESVLFENQKNLEQ</sequence>
<feature type="compositionally biased region" description="Polar residues" evidence="11">
    <location>
        <begin position="166"/>
        <end position="177"/>
    </location>
</feature>
<dbReference type="GO" id="GO:0000978">
    <property type="term" value="F:RNA polymerase II cis-regulatory region sequence-specific DNA binding"/>
    <property type="evidence" value="ECO:0007669"/>
    <property type="project" value="TreeGrafter"/>
</dbReference>
<evidence type="ECO:0000256" key="7">
    <source>
        <dbReference type="ARBA" id="ARBA00023015"/>
    </source>
</evidence>
<evidence type="ECO:0000313" key="14">
    <source>
        <dbReference type="Proteomes" id="UP000001072"/>
    </source>
</evidence>
<evidence type="ECO:0000256" key="6">
    <source>
        <dbReference type="ARBA" id="ARBA00022833"/>
    </source>
</evidence>
<evidence type="ECO:0000256" key="11">
    <source>
        <dbReference type="SAM" id="MobiDB-lite"/>
    </source>
</evidence>
<proteinExistence type="inferred from homology"/>
<evidence type="ECO:0000256" key="9">
    <source>
        <dbReference type="ARBA" id="ARBA00023242"/>
    </source>
</evidence>
<keyword evidence="4" id="KW-0677">Repeat</keyword>
<dbReference type="KEGG" id="mlr:MELLADRAFT_77951"/>
<comment type="subcellular location">
    <subcellularLocation>
        <location evidence="1">Nucleus</location>
    </subcellularLocation>
</comment>
<dbReference type="SUPFAM" id="SSF57667">
    <property type="entry name" value="beta-beta-alpha zinc fingers"/>
    <property type="match status" value="1"/>
</dbReference>
<dbReference type="PROSITE" id="PS00028">
    <property type="entry name" value="ZINC_FINGER_C2H2_1"/>
    <property type="match status" value="1"/>
</dbReference>
<evidence type="ECO:0000256" key="8">
    <source>
        <dbReference type="ARBA" id="ARBA00023163"/>
    </source>
</evidence>
<evidence type="ECO:0000313" key="13">
    <source>
        <dbReference type="EMBL" id="EGG06058.1"/>
    </source>
</evidence>
<feature type="compositionally biased region" description="Polar residues" evidence="11">
    <location>
        <begin position="1"/>
        <end position="11"/>
    </location>
</feature>
<dbReference type="VEuPathDB" id="FungiDB:MELLADRAFT_77951"/>
<feature type="region of interest" description="Disordered" evidence="11">
    <location>
        <begin position="159"/>
        <end position="228"/>
    </location>
</feature>
<feature type="region of interest" description="Disordered" evidence="11">
    <location>
        <begin position="1"/>
        <end position="38"/>
    </location>
</feature>
<dbReference type="RefSeq" id="XP_007410709.1">
    <property type="nucleotide sequence ID" value="XM_007410647.1"/>
</dbReference>
<gene>
    <name evidence="13" type="ORF">MELLADRAFT_77951</name>
</gene>
<dbReference type="GO" id="GO:0005634">
    <property type="term" value="C:nucleus"/>
    <property type="evidence" value="ECO:0007669"/>
    <property type="project" value="UniProtKB-SubCell"/>
</dbReference>
<feature type="region of interest" description="Disordered" evidence="11">
    <location>
        <begin position="67"/>
        <end position="93"/>
    </location>
</feature>
<dbReference type="InterPro" id="IPR013087">
    <property type="entry name" value="Znf_C2H2_type"/>
</dbReference>
<dbReference type="FunFam" id="3.30.160.60:FF:000193">
    <property type="entry name" value="Zinc finger protein 300"/>
    <property type="match status" value="1"/>
</dbReference>
<dbReference type="GO" id="GO:0045944">
    <property type="term" value="P:positive regulation of transcription by RNA polymerase II"/>
    <property type="evidence" value="ECO:0007669"/>
    <property type="project" value="UniProtKB-ARBA"/>
</dbReference>
<dbReference type="PANTHER" id="PTHR19818">
    <property type="entry name" value="ZINC FINGER PROTEIN ZIC AND GLI"/>
    <property type="match status" value="1"/>
</dbReference>
<keyword evidence="3" id="KW-0479">Metal-binding</keyword>
<keyword evidence="6" id="KW-0862">Zinc</keyword>
<dbReference type="PANTHER" id="PTHR19818:SF139">
    <property type="entry name" value="PAIR-RULE PROTEIN ODD-PAIRED"/>
    <property type="match status" value="1"/>
</dbReference>
<dbReference type="AlphaFoldDB" id="F4RNP7"/>
<comment type="similarity">
    <text evidence="2">Belongs to the krueppel C2H2-type zinc-finger protein family.</text>
</comment>
<evidence type="ECO:0000256" key="1">
    <source>
        <dbReference type="ARBA" id="ARBA00004123"/>
    </source>
</evidence>
<keyword evidence="7" id="KW-0805">Transcription regulation</keyword>
<evidence type="ECO:0000259" key="12">
    <source>
        <dbReference type="PROSITE" id="PS50157"/>
    </source>
</evidence>
<dbReference type="GO" id="GO:0000981">
    <property type="term" value="F:DNA-binding transcription factor activity, RNA polymerase II-specific"/>
    <property type="evidence" value="ECO:0007669"/>
    <property type="project" value="TreeGrafter"/>
</dbReference>
<dbReference type="InParanoid" id="F4RNP7"/>
<evidence type="ECO:0000256" key="5">
    <source>
        <dbReference type="ARBA" id="ARBA00022771"/>
    </source>
</evidence>
<dbReference type="OrthoDB" id="6077919at2759"/>
<keyword evidence="14" id="KW-1185">Reference proteome</keyword>
<evidence type="ECO:0000256" key="10">
    <source>
        <dbReference type="PROSITE-ProRule" id="PRU00042"/>
    </source>
</evidence>
<keyword evidence="9" id="KW-0539">Nucleus</keyword>
<dbReference type="eggNOG" id="KOG1721">
    <property type="taxonomic scope" value="Eukaryota"/>
</dbReference>
<dbReference type="InterPro" id="IPR036236">
    <property type="entry name" value="Znf_C2H2_sf"/>
</dbReference>
<dbReference type="PROSITE" id="PS50157">
    <property type="entry name" value="ZINC_FINGER_C2H2_2"/>
    <property type="match status" value="1"/>
</dbReference>
<accession>F4RNP7</accession>
<dbReference type="InterPro" id="IPR050329">
    <property type="entry name" value="GLI_C2H2-zinc-finger"/>
</dbReference>
<evidence type="ECO:0000256" key="4">
    <source>
        <dbReference type="ARBA" id="ARBA00022737"/>
    </source>
</evidence>
<dbReference type="GO" id="GO:0008270">
    <property type="term" value="F:zinc ion binding"/>
    <property type="evidence" value="ECO:0007669"/>
    <property type="project" value="UniProtKB-KW"/>
</dbReference>
<evidence type="ECO:0000256" key="3">
    <source>
        <dbReference type="ARBA" id="ARBA00022723"/>
    </source>
</evidence>
<dbReference type="EMBL" id="GL883110">
    <property type="protein sequence ID" value="EGG06058.1"/>
    <property type="molecule type" value="Genomic_DNA"/>
</dbReference>
<dbReference type="Proteomes" id="UP000001072">
    <property type="component" value="Unassembled WGS sequence"/>
</dbReference>
<dbReference type="Gene3D" id="3.30.160.60">
    <property type="entry name" value="Classic Zinc Finger"/>
    <property type="match status" value="2"/>
</dbReference>
<dbReference type="HOGENOM" id="CLU_871776_0_0_1"/>
<feature type="domain" description="C2H2-type" evidence="12">
    <location>
        <begin position="239"/>
        <end position="266"/>
    </location>
</feature>
<evidence type="ECO:0000256" key="2">
    <source>
        <dbReference type="ARBA" id="ARBA00006991"/>
    </source>
</evidence>
<keyword evidence="8" id="KW-0804">Transcription</keyword>
<name>F4RNP7_MELLP</name>
<reference evidence="14" key="1">
    <citation type="journal article" date="2011" name="Proc. Natl. Acad. Sci. U.S.A.">
        <title>Obligate biotrophy features unraveled by the genomic analysis of rust fungi.</title>
        <authorList>
            <person name="Duplessis S."/>
            <person name="Cuomo C.A."/>
            <person name="Lin Y.-C."/>
            <person name="Aerts A."/>
            <person name="Tisserant E."/>
            <person name="Veneault-Fourrey C."/>
            <person name="Joly D.L."/>
            <person name="Hacquard S."/>
            <person name="Amselem J."/>
            <person name="Cantarel B.L."/>
            <person name="Chiu R."/>
            <person name="Coutinho P.M."/>
            <person name="Feau N."/>
            <person name="Field M."/>
            <person name="Frey P."/>
            <person name="Gelhaye E."/>
            <person name="Goldberg J."/>
            <person name="Grabherr M.G."/>
            <person name="Kodira C.D."/>
            <person name="Kohler A."/>
            <person name="Kuees U."/>
            <person name="Lindquist E.A."/>
            <person name="Lucas S.M."/>
            <person name="Mago R."/>
            <person name="Mauceli E."/>
            <person name="Morin E."/>
            <person name="Murat C."/>
            <person name="Pangilinan J.L."/>
            <person name="Park R."/>
            <person name="Pearson M."/>
            <person name="Quesneville H."/>
            <person name="Rouhier N."/>
            <person name="Sakthikumar S."/>
            <person name="Salamov A.A."/>
            <person name="Schmutz J."/>
            <person name="Selles B."/>
            <person name="Shapiro H."/>
            <person name="Tanguay P."/>
            <person name="Tuskan G.A."/>
            <person name="Henrissat B."/>
            <person name="Van de Peer Y."/>
            <person name="Rouze P."/>
            <person name="Ellis J.G."/>
            <person name="Dodds P.N."/>
            <person name="Schein J.E."/>
            <person name="Zhong S."/>
            <person name="Hamelin R.C."/>
            <person name="Grigoriev I.V."/>
            <person name="Szabo L.J."/>
            <person name="Martin F."/>
        </authorList>
    </citation>
    <scope>NUCLEOTIDE SEQUENCE [LARGE SCALE GENOMIC DNA]</scope>
    <source>
        <strain evidence="14">98AG31 / pathotype 3-4-7</strain>
    </source>
</reference>
<keyword evidence="5 10" id="KW-0863">Zinc-finger</keyword>
<protein>
    <recommendedName>
        <fullName evidence="12">C2H2-type domain-containing protein</fullName>
    </recommendedName>
</protein>
<organism evidence="14">
    <name type="scientific">Melampsora larici-populina (strain 98AG31 / pathotype 3-4-7)</name>
    <name type="common">Poplar leaf rust fungus</name>
    <dbReference type="NCBI Taxonomy" id="747676"/>
    <lineage>
        <taxon>Eukaryota</taxon>
        <taxon>Fungi</taxon>
        <taxon>Dikarya</taxon>
        <taxon>Basidiomycota</taxon>
        <taxon>Pucciniomycotina</taxon>
        <taxon>Pucciniomycetes</taxon>
        <taxon>Pucciniales</taxon>
        <taxon>Melampsoraceae</taxon>
        <taxon>Melampsora</taxon>
    </lineage>
</organism>
<feature type="compositionally biased region" description="Polar residues" evidence="11">
    <location>
        <begin position="18"/>
        <end position="38"/>
    </location>
</feature>